<dbReference type="AlphaFoldDB" id="A0A2S5DM23"/>
<dbReference type="Proteomes" id="UP000238655">
    <property type="component" value="Unassembled WGS sequence"/>
</dbReference>
<name>A0A2S5DM23_9BURK</name>
<proteinExistence type="predicted"/>
<gene>
    <name evidence="1" type="ORF">C3743_39895</name>
</gene>
<organism evidence="1 2">
    <name type="scientific">Burkholderia contaminans</name>
    <dbReference type="NCBI Taxonomy" id="488447"/>
    <lineage>
        <taxon>Bacteria</taxon>
        <taxon>Pseudomonadati</taxon>
        <taxon>Pseudomonadota</taxon>
        <taxon>Betaproteobacteria</taxon>
        <taxon>Burkholderiales</taxon>
        <taxon>Burkholderiaceae</taxon>
        <taxon>Burkholderia</taxon>
        <taxon>Burkholderia cepacia complex</taxon>
    </lineage>
</organism>
<accession>A0A2S5DM23</accession>
<dbReference type="EMBL" id="PQVP01000006">
    <property type="protein sequence ID" value="POZ80146.1"/>
    <property type="molecule type" value="Genomic_DNA"/>
</dbReference>
<sequence>MTANELVSVLAGLLNFDAALLARVGNLPLRNLQSWLAGKQDNLRGDSVVTLMSLVGIRLGQQIRLDPDRVHYWTVTDEWFSRSKAAYRPLTALSKLMVGCAITAVKPPRAARVGRMGPQHFMISGPGVRIVVCVNKGPFKQARINPETIKGAMWRDESDEHVITLPKILWQRLLDRDLTRFEFDQAFEEKYEAVTWNDVDLIAREVGVTAGDVARWIIEQHGKPVMESAPDGDGMQIDKTPLLAVVRKAA</sequence>
<reference evidence="1 2" key="1">
    <citation type="submission" date="2018-01" db="EMBL/GenBank/DDBJ databases">
        <title>Successful Treatment of Persistent Burkholderia cepacia Bacteremia with Ceftazidime-Avibactam.</title>
        <authorList>
            <person name="Tamma P."/>
            <person name="Fan Y."/>
            <person name="Bergman Y."/>
            <person name="Sick-Samuels A."/>
            <person name="Hsu A."/>
            <person name="Timp W."/>
            <person name="Simner P."/>
        </authorList>
    </citation>
    <scope>NUCLEOTIDE SEQUENCE [LARGE SCALE GENOMIC DNA]</scope>
    <source>
        <strain evidence="1 2">170816</strain>
    </source>
</reference>
<comment type="caution">
    <text evidence="1">The sequence shown here is derived from an EMBL/GenBank/DDBJ whole genome shotgun (WGS) entry which is preliminary data.</text>
</comment>
<protein>
    <submittedName>
        <fullName evidence="1">Uncharacterized protein</fullName>
    </submittedName>
</protein>
<evidence type="ECO:0000313" key="2">
    <source>
        <dbReference type="Proteomes" id="UP000238655"/>
    </source>
</evidence>
<evidence type="ECO:0000313" key="1">
    <source>
        <dbReference type="EMBL" id="POZ80146.1"/>
    </source>
</evidence>